<organism evidence="13 14">
    <name type="scientific">Psychromonas ingrahamii (strain DSM 17664 / CCUG 51855 / 37)</name>
    <dbReference type="NCBI Taxonomy" id="357804"/>
    <lineage>
        <taxon>Bacteria</taxon>
        <taxon>Pseudomonadati</taxon>
        <taxon>Pseudomonadota</taxon>
        <taxon>Gammaproteobacteria</taxon>
        <taxon>Alteromonadales</taxon>
        <taxon>Psychromonadaceae</taxon>
        <taxon>Psychromonas</taxon>
    </lineage>
</organism>
<gene>
    <name evidence="10" type="primary">glgB</name>
    <name evidence="13" type="ordered locus">Ping_2364</name>
</gene>
<dbReference type="STRING" id="357804.Ping_2364"/>
<dbReference type="CDD" id="cd02855">
    <property type="entry name" value="E_set_GBE_prok_N"/>
    <property type="match status" value="1"/>
</dbReference>
<feature type="active site" description="Nucleophile" evidence="10 11">
    <location>
        <position position="446"/>
    </location>
</feature>
<keyword evidence="8 10" id="KW-0320">Glycogen biosynthesis</keyword>
<evidence type="ECO:0000256" key="6">
    <source>
        <dbReference type="ARBA" id="ARBA00022676"/>
    </source>
</evidence>
<dbReference type="Pfam" id="PF22019">
    <property type="entry name" value="GlgB_N"/>
    <property type="match status" value="1"/>
</dbReference>
<dbReference type="OrthoDB" id="9800174at2"/>
<dbReference type="NCBIfam" id="NF003811">
    <property type="entry name" value="PRK05402.1"/>
    <property type="match status" value="1"/>
</dbReference>
<comment type="subunit">
    <text evidence="10">Monomer.</text>
</comment>
<dbReference type="Gene3D" id="2.60.40.1180">
    <property type="entry name" value="Golgi alpha-mannosidase II"/>
    <property type="match status" value="1"/>
</dbReference>
<evidence type="ECO:0000256" key="5">
    <source>
        <dbReference type="ARBA" id="ARBA00022600"/>
    </source>
</evidence>
<comment type="pathway">
    <text evidence="3 10">Glycan biosynthesis; glycogen biosynthesis.</text>
</comment>
<evidence type="ECO:0000313" key="14">
    <source>
        <dbReference type="Proteomes" id="UP000000639"/>
    </source>
</evidence>
<dbReference type="EC" id="2.4.1.18" evidence="10"/>
<keyword evidence="6 10" id="KW-0328">Glycosyltransferase</keyword>
<evidence type="ECO:0000256" key="1">
    <source>
        <dbReference type="ARBA" id="ARBA00000826"/>
    </source>
</evidence>
<evidence type="ECO:0000256" key="9">
    <source>
        <dbReference type="ARBA" id="ARBA00023277"/>
    </source>
</evidence>
<dbReference type="HAMAP" id="MF_00685">
    <property type="entry name" value="GlgB"/>
    <property type="match status" value="1"/>
</dbReference>
<dbReference type="KEGG" id="pin:Ping_2364"/>
<dbReference type="GO" id="GO:0005829">
    <property type="term" value="C:cytosol"/>
    <property type="evidence" value="ECO:0007669"/>
    <property type="project" value="TreeGrafter"/>
</dbReference>
<evidence type="ECO:0000259" key="12">
    <source>
        <dbReference type="SMART" id="SM00642"/>
    </source>
</evidence>
<dbReference type="PANTHER" id="PTHR43651:SF3">
    <property type="entry name" value="1,4-ALPHA-GLUCAN-BRANCHING ENZYME"/>
    <property type="match status" value="1"/>
</dbReference>
<keyword evidence="14" id="KW-1185">Reference proteome</keyword>
<comment type="similarity">
    <text evidence="4 10">Belongs to the glycosyl hydrolase 13 family. GlgB subfamily.</text>
</comment>
<dbReference type="EMBL" id="CP000510">
    <property type="protein sequence ID" value="ABM04101.1"/>
    <property type="molecule type" value="Genomic_DNA"/>
</dbReference>
<name>A1SX86_PSYIN</name>
<comment type="catalytic activity">
    <reaction evidence="1 10">
        <text>Transfers a segment of a (1-&gt;4)-alpha-D-glucan chain to a primary hydroxy group in a similar glucan chain.</text>
        <dbReference type="EC" id="2.4.1.18"/>
    </reaction>
</comment>
<evidence type="ECO:0000256" key="4">
    <source>
        <dbReference type="ARBA" id="ARBA00009000"/>
    </source>
</evidence>
<dbReference type="InterPro" id="IPR013783">
    <property type="entry name" value="Ig-like_fold"/>
</dbReference>
<keyword evidence="5 10" id="KW-0321">Glycogen metabolism</keyword>
<dbReference type="Pfam" id="PF02806">
    <property type="entry name" value="Alpha-amylase_C"/>
    <property type="match status" value="1"/>
</dbReference>
<evidence type="ECO:0000313" key="13">
    <source>
        <dbReference type="EMBL" id="ABM04101.1"/>
    </source>
</evidence>
<dbReference type="InterPro" id="IPR037439">
    <property type="entry name" value="Branching_enzy"/>
</dbReference>
<dbReference type="GO" id="GO:0003844">
    <property type="term" value="F:1,4-alpha-glucan branching enzyme activity"/>
    <property type="evidence" value="ECO:0007669"/>
    <property type="project" value="UniProtKB-UniRule"/>
</dbReference>
<feature type="active site" description="Proton donor" evidence="10 11">
    <location>
        <position position="499"/>
    </location>
</feature>
<evidence type="ECO:0000256" key="8">
    <source>
        <dbReference type="ARBA" id="ARBA00023056"/>
    </source>
</evidence>
<dbReference type="InterPro" id="IPR013780">
    <property type="entry name" value="Glyco_hydro_b"/>
</dbReference>
<dbReference type="SMART" id="SM00642">
    <property type="entry name" value="Aamy"/>
    <property type="match status" value="1"/>
</dbReference>
<dbReference type="AlphaFoldDB" id="A1SX86"/>
<comment type="function">
    <text evidence="2 10">Catalyzes the formation of the alpha-1,6-glucosidic linkages in glycogen by scission of a 1,4-alpha-linked oligosaccharide from growing alpha-1,4-glucan chains and the subsequent attachment of the oligosaccharide to the alpha-1,6 position.</text>
</comment>
<evidence type="ECO:0000256" key="2">
    <source>
        <dbReference type="ARBA" id="ARBA00002953"/>
    </source>
</evidence>
<dbReference type="HOGENOM" id="CLU_004245_3_2_6"/>
<dbReference type="Proteomes" id="UP000000639">
    <property type="component" value="Chromosome"/>
</dbReference>
<dbReference type="NCBIfam" id="TIGR01515">
    <property type="entry name" value="branching_enzym"/>
    <property type="match status" value="1"/>
</dbReference>
<dbReference type="SUPFAM" id="SSF51011">
    <property type="entry name" value="Glycosyl hydrolase domain"/>
    <property type="match status" value="1"/>
</dbReference>
<dbReference type="CDD" id="cd11322">
    <property type="entry name" value="AmyAc_Glg_BE"/>
    <property type="match status" value="1"/>
</dbReference>
<dbReference type="CAZy" id="GH13">
    <property type="family name" value="Glycoside Hydrolase Family 13"/>
</dbReference>
<dbReference type="PIRSF" id="PIRSF000463">
    <property type="entry name" value="GlgB"/>
    <property type="match status" value="1"/>
</dbReference>
<dbReference type="InterPro" id="IPR014756">
    <property type="entry name" value="Ig_E-set"/>
</dbReference>
<dbReference type="Pfam" id="PF00128">
    <property type="entry name" value="Alpha-amylase"/>
    <property type="match status" value="1"/>
</dbReference>
<proteinExistence type="inferred from homology"/>
<dbReference type="InterPro" id="IPR054169">
    <property type="entry name" value="GlgB_N"/>
</dbReference>
<evidence type="ECO:0000256" key="7">
    <source>
        <dbReference type="ARBA" id="ARBA00022679"/>
    </source>
</evidence>
<dbReference type="SUPFAM" id="SSF81296">
    <property type="entry name" value="E set domains"/>
    <property type="match status" value="1"/>
</dbReference>
<dbReference type="InterPro" id="IPR006407">
    <property type="entry name" value="GlgB"/>
</dbReference>
<dbReference type="InterPro" id="IPR006048">
    <property type="entry name" value="A-amylase/branching_C"/>
</dbReference>
<dbReference type="InterPro" id="IPR017853">
    <property type="entry name" value="GH"/>
</dbReference>
<dbReference type="eggNOG" id="COG0296">
    <property type="taxonomic scope" value="Bacteria"/>
</dbReference>
<dbReference type="PANTHER" id="PTHR43651">
    <property type="entry name" value="1,4-ALPHA-GLUCAN-BRANCHING ENZYME"/>
    <property type="match status" value="1"/>
</dbReference>
<evidence type="ECO:0000256" key="10">
    <source>
        <dbReference type="HAMAP-Rule" id="MF_00685"/>
    </source>
</evidence>
<keyword evidence="9 10" id="KW-0119">Carbohydrate metabolism</keyword>
<reference evidence="13 14" key="1">
    <citation type="submission" date="2007-01" db="EMBL/GenBank/DDBJ databases">
        <title>Complete sequence of Psychromonas ingrahamii 37.</title>
        <authorList>
            <consortium name="US DOE Joint Genome Institute"/>
            <person name="Copeland A."/>
            <person name="Lucas S."/>
            <person name="Lapidus A."/>
            <person name="Barry K."/>
            <person name="Detter J.C."/>
            <person name="Glavina del Rio T."/>
            <person name="Hammon N."/>
            <person name="Israni S."/>
            <person name="Dalin E."/>
            <person name="Tice H."/>
            <person name="Pitluck S."/>
            <person name="Thompson L.S."/>
            <person name="Brettin T."/>
            <person name="Bruce D."/>
            <person name="Han C."/>
            <person name="Tapia R."/>
            <person name="Schmutz J."/>
            <person name="Larimer F."/>
            <person name="Land M."/>
            <person name="Hauser L."/>
            <person name="Kyrpides N."/>
            <person name="Ivanova N."/>
            <person name="Staley J."/>
            <person name="Richardson P."/>
        </authorList>
    </citation>
    <scope>NUCLEOTIDE SEQUENCE [LARGE SCALE GENOMIC DNA]</scope>
    <source>
        <strain evidence="13 14">37</strain>
    </source>
</reference>
<dbReference type="GO" id="GO:0005978">
    <property type="term" value="P:glycogen biosynthetic process"/>
    <property type="evidence" value="ECO:0007669"/>
    <property type="project" value="UniProtKB-UniRule"/>
</dbReference>
<dbReference type="RefSeq" id="WP_011770661.1">
    <property type="nucleotide sequence ID" value="NC_008709.1"/>
</dbReference>
<dbReference type="NCBIfam" id="NF008967">
    <property type="entry name" value="PRK12313.1"/>
    <property type="match status" value="1"/>
</dbReference>
<evidence type="ECO:0000256" key="11">
    <source>
        <dbReference type="PIRSR" id="PIRSR000463-1"/>
    </source>
</evidence>
<keyword evidence="7 10" id="KW-0808">Transferase</keyword>
<dbReference type="FunFam" id="2.60.40.1180:FF:000002">
    <property type="entry name" value="1,4-alpha-glucan branching enzyme GlgB"/>
    <property type="match status" value="1"/>
</dbReference>
<dbReference type="Gene3D" id="2.60.40.10">
    <property type="entry name" value="Immunoglobulins"/>
    <property type="match status" value="2"/>
</dbReference>
<dbReference type="FunFam" id="3.20.20.80:FF:000003">
    <property type="entry name" value="1,4-alpha-glucan branching enzyme GlgB"/>
    <property type="match status" value="1"/>
</dbReference>
<evidence type="ECO:0000256" key="3">
    <source>
        <dbReference type="ARBA" id="ARBA00004964"/>
    </source>
</evidence>
<dbReference type="InterPro" id="IPR044143">
    <property type="entry name" value="GlgB_N_E_set_prok"/>
</dbReference>
<dbReference type="Gene3D" id="3.20.20.80">
    <property type="entry name" value="Glycosidases"/>
    <property type="match status" value="1"/>
</dbReference>
<feature type="domain" description="Glycosyl hydrolase family 13 catalytic" evidence="12">
    <location>
        <begin position="286"/>
        <end position="633"/>
    </location>
</feature>
<dbReference type="GO" id="GO:0004553">
    <property type="term" value="F:hydrolase activity, hydrolyzing O-glycosyl compounds"/>
    <property type="evidence" value="ECO:0007669"/>
    <property type="project" value="InterPro"/>
</dbReference>
<protein>
    <recommendedName>
        <fullName evidence="10">1,4-alpha-glucan branching enzyme GlgB</fullName>
        <ecNumber evidence="10">2.4.1.18</ecNumber>
    </recommendedName>
    <alternativeName>
        <fullName evidence="10">1,4-alpha-D-glucan:1,4-alpha-D-glucan 6-glucosyl-transferase</fullName>
    </alternativeName>
    <alternativeName>
        <fullName evidence="10">Alpha-(1-&gt;4)-glucan branching enzyme</fullName>
    </alternativeName>
    <alternativeName>
        <fullName evidence="10">Glycogen branching enzyme</fullName>
        <shortName evidence="10">BE</shortName>
    </alternativeName>
</protein>
<dbReference type="CAZy" id="CBM48">
    <property type="family name" value="Carbohydrate-Binding Module Family 48"/>
</dbReference>
<dbReference type="GO" id="GO:0043169">
    <property type="term" value="F:cation binding"/>
    <property type="evidence" value="ECO:0007669"/>
    <property type="project" value="InterPro"/>
</dbReference>
<accession>A1SX86</accession>
<sequence>MNKTVTKAAKKTAKPVKNAAKKAAVKVAKKKEAVPNVHASLISLLNEAKLANPFEQLGLLKNPKGKGFVIRAWLPDAQKVELYALSEEKPLTELKLIDEAGLFEIELPELNEKFIYEFNAIYSTGEHRFVDPYQFHDIAFDGLSTLHEAPQNVYKTLGAQLKTTYVGDVAISGVRFIVYAPNATSVSLITQFNHWDGRRQPMQRSWCGHWVIFVPDLKAGCAYKFELKDGLGNRLPHKADPVGFQAELYPSHSSVVVDHDLYQWNDQEWRASQTGDKRYSAMSIYEVHLGSWKRKHENGVDRMLTYRELAAELIPYLLELGYTHLEVMPISEFPFDGSWGYQPVGLFAATSRFGNADDLKYFIDQCHQAGISVIVDWVPAHFPADPHGLARFDGTPLYEYEDPRRGWHLDWNSYIYDFGRDNVRQFLVASALIWLDKFHVDGLRVDAVASMLHWDYSREEGEWVPNVDGGNHNYEAISLLKWFNEEVYGQYPNAMTIAEESTAFAGVSKPTFEGGLGFGFKWNMGWMNDTLSYMETDPMYRKYHHHEMTFAMVYHYNEHFILPISHDEVVHGKKSMIGKMPGDEWQEAANLRAYMGYMYAHPGKKLNFMGTEFAQTSEWNHNKQLDWGLLKFDKHKGQKLLTCDLNKAYKNNAAFYEADYDTKGFEWLDHSDGEKSILAFVRKNLAQDKKVICLSNFTPLPRDGYRVAVDELADYEVILNTDSEYYWGSNYAMGDKMGVFVAEEQQWQGKEYSIKLNLPPLSTVYLQKKVK</sequence>
<dbReference type="InterPro" id="IPR006047">
    <property type="entry name" value="GH13_cat_dom"/>
</dbReference>
<dbReference type="UniPathway" id="UPA00164"/>
<dbReference type="InterPro" id="IPR004193">
    <property type="entry name" value="Glyco_hydro_13_N"/>
</dbReference>
<dbReference type="Pfam" id="PF02922">
    <property type="entry name" value="CBM_48"/>
    <property type="match status" value="1"/>
</dbReference>
<dbReference type="SUPFAM" id="SSF51445">
    <property type="entry name" value="(Trans)glycosidases"/>
    <property type="match status" value="1"/>
</dbReference>